<proteinExistence type="predicted"/>
<dbReference type="AlphaFoldDB" id="A0A1G6A0X2"/>
<keyword evidence="2" id="KW-1185">Reference proteome</keyword>
<evidence type="ECO:0008006" key="3">
    <source>
        <dbReference type="Google" id="ProtNLM"/>
    </source>
</evidence>
<reference evidence="2" key="1">
    <citation type="submission" date="2016-10" db="EMBL/GenBank/DDBJ databases">
        <authorList>
            <person name="Varghese N."/>
            <person name="Submissions S."/>
        </authorList>
    </citation>
    <scope>NUCLEOTIDE SEQUENCE [LARGE SCALE GENOMIC DNA]</scope>
    <source>
        <strain evidence="2">CGMCC 1.10824</strain>
    </source>
</reference>
<evidence type="ECO:0000313" key="2">
    <source>
        <dbReference type="Proteomes" id="UP000199626"/>
    </source>
</evidence>
<dbReference type="RefSeq" id="WP_092590465.1">
    <property type="nucleotide sequence ID" value="NZ_FMXN01000001.1"/>
</dbReference>
<evidence type="ECO:0000313" key="1">
    <source>
        <dbReference type="EMBL" id="SDB01653.1"/>
    </source>
</evidence>
<name>A0A1G6A0X2_9GAMM</name>
<gene>
    <name evidence="1" type="ORF">SAMN02927930_00003</name>
</gene>
<dbReference type="Proteomes" id="UP000199626">
    <property type="component" value="Unassembled WGS sequence"/>
</dbReference>
<organism evidence="1 2">
    <name type="scientific">Pseudidiomarina indica</name>
    <dbReference type="NCBI Taxonomy" id="1159017"/>
    <lineage>
        <taxon>Bacteria</taxon>
        <taxon>Pseudomonadati</taxon>
        <taxon>Pseudomonadota</taxon>
        <taxon>Gammaproteobacteria</taxon>
        <taxon>Alteromonadales</taxon>
        <taxon>Idiomarinaceae</taxon>
        <taxon>Pseudidiomarina</taxon>
    </lineage>
</organism>
<sequence length="587" mass="67399">MRFRNLKKWTAPDQSKELIYFAQLLEEMLFDYSLDTYKPSALNTSLLCREALYVIEDIESGVIKRPNLDHVLEELTSNLKSDEVAQSLMLLDVSTVLATLQNKTKPLAEHRVVLELLWSQIEMPSYRRRNEELLIAAINEKRDIKAIRALARTYVTTLKNFGFSSKWLHDTTLDFFYTGRNKITGNSAVSEYIEAFNIDRREYLAIFRASGLFRTIADSCEKLNIEVSDNPEGHQDQIAANNFVIGGDETYVVVKKLSEKEPHSARESADARMEVIQTLLTLFHHKEHPSWSDECLLINVENNESKIVSKPVNPMHKCIDLRAQKASKRLNSFISEFSMDHQSFPKFIRSSELHSLALSSESEENQMINLWIALESLVPPSSADRSTIENVIESCTPFFTLNYINRLLDRFSADLLNWNKIELNRCLRGIAGDNIRAKLAKFLVLDEYAGRRQALDIAIRDFHLLRSRLFYLSYVLADPKNILDLLSSHKQRVGWQMRRIYRARNVIVHSGRTPPYTGTLIENVHDYLDLVMSTLVSLASENGTITSVEQGFKFIEINCSAFEKSLKNMSRETYVTDIDAAIFKFAI</sequence>
<protein>
    <recommendedName>
        <fullName evidence="3">Apea-like HEPN domain-containing protein</fullName>
    </recommendedName>
</protein>
<dbReference type="OrthoDB" id="6626310at2"/>
<dbReference type="EMBL" id="FMXN01000001">
    <property type="protein sequence ID" value="SDB01653.1"/>
    <property type="molecule type" value="Genomic_DNA"/>
</dbReference>
<accession>A0A1G6A0X2</accession>